<organism evidence="4 5">
    <name type="scientific">Methylohalomonas lacus</name>
    <dbReference type="NCBI Taxonomy" id="398773"/>
    <lineage>
        <taxon>Bacteria</taxon>
        <taxon>Pseudomonadati</taxon>
        <taxon>Pseudomonadota</taxon>
        <taxon>Gammaproteobacteria</taxon>
        <taxon>Methylohalomonadales</taxon>
        <taxon>Methylohalomonadaceae</taxon>
        <taxon>Methylohalomonas</taxon>
    </lineage>
</organism>
<gene>
    <name evidence="4" type="ORF">J2T55_000751</name>
</gene>
<dbReference type="Proteomes" id="UP001204445">
    <property type="component" value="Unassembled WGS sequence"/>
</dbReference>
<protein>
    <submittedName>
        <fullName evidence="4">O-methyltransferase YrrM</fullName>
    </submittedName>
</protein>
<dbReference type="InterPro" id="IPR050362">
    <property type="entry name" value="Cation-dep_OMT"/>
</dbReference>
<dbReference type="Pfam" id="PF01596">
    <property type="entry name" value="Methyltransf_3"/>
    <property type="match status" value="1"/>
</dbReference>
<dbReference type="GO" id="GO:0008171">
    <property type="term" value="F:O-methyltransferase activity"/>
    <property type="evidence" value="ECO:0007669"/>
    <property type="project" value="InterPro"/>
</dbReference>
<sequence length="220" mass="24965">MTRKSITLTDDLYDYLLSVSLRESDVLRQLREHTAGLEMARMQIAPEQGQLLGLLVTLLQARRIIEIGTFTGYSSLWLAQALPVDGRLVTCDTSTEYTRIARDYWQQAGVAERIELRLGPALETLATLLDDGETWHFDLAFIDADKAEYRDYYEAVLKLLRPGGLTVIDNTLWDGQVADARINDRDTRAIRDFNEFIHHDERVAISQLPVADGITLAVKR</sequence>
<evidence type="ECO:0000256" key="1">
    <source>
        <dbReference type="ARBA" id="ARBA00022603"/>
    </source>
</evidence>
<evidence type="ECO:0000256" key="2">
    <source>
        <dbReference type="ARBA" id="ARBA00022679"/>
    </source>
</evidence>
<dbReference type="InterPro" id="IPR002935">
    <property type="entry name" value="SAM_O-MeTrfase"/>
</dbReference>
<dbReference type="Gene3D" id="3.40.50.150">
    <property type="entry name" value="Vaccinia Virus protein VP39"/>
    <property type="match status" value="1"/>
</dbReference>
<dbReference type="PANTHER" id="PTHR10509:SF14">
    <property type="entry name" value="CAFFEOYL-COA O-METHYLTRANSFERASE 3-RELATED"/>
    <property type="match status" value="1"/>
</dbReference>
<dbReference type="GO" id="GO:0032259">
    <property type="term" value="P:methylation"/>
    <property type="evidence" value="ECO:0007669"/>
    <property type="project" value="UniProtKB-KW"/>
</dbReference>
<dbReference type="InterPro" id="IPR029063">
    <property type="entry name" value="SAM-dependent_MTases_sf"/>
</dbReference>
<dbReference type="SUPFAM" id="SSF53335">
    <property type="entry name" value="S-adenosyl-L-methionine-dependent methyltransferases"/>
    <property type="match status" value="1"/>
</dbReference>
<evidence type="ECO:0000313" key="5">
    <source>
        <dbReference type="Proteomes" id="UP001204445"/>
    </source>
</evidence>
<dbReference type="PANTHER" id="PTHR10509">
    <property type="entry name" value="O-METHYLTRANSFERASE-RELATED"/>
    <property type="match status" value="1"/>
</dbReference>
<keyword evidence="3" id="KW-0949">S-adenosyl-L-methionine</keyword>
<proteinExistence type="predicted"/>
<dbReference type="EMBL" id="JANUCT010000004">
    <property type="protein sequence ID" value="MCS3902747.1"/>
    <property type="molecule type" value="Genomic_DNA"/>
</dbReference>
<dbReference type="PROSITE" id="PS51682">
    <property type="entry name" value="SAM_OMT_I"/>
    <property type="match status" value="1"/>
</dbReference>
<dbReference type="AlphaFoldDB" id="A0AAE3HLR6"/>
<name>A0AAE3HLR6_9GAMM</name>
<dbReference type="GO" id="GO:0008757">
    <property type="term" value="F:S-adenosylmethionine-dependent methyltransferase activity"/>
    <property type="evidence" value="ECO:0007669"/>
    <property type="project" value="TreeGrafter"/>
</dbReference>
<reference evidence="4" key="1">
    <citation type="submission" date="2022-08" db="EMBL/GenBank/DDBJ databases">
        <title>Genomic Encyclopedia of Type Strains, Phase III (KMG-III): the genomes of soil and plant-associated and newly described type strains.</title>
        <authorList>
            <person name="Whitman W."/>
        </authorList>
    </citation>
    <scope>NUCLEOTIDE SEQUENCE</scope>
    <source>
        <strain evidence="4">HMT 1</strain>
    </source>
</reference>
<accession>A0AAE3HLR6</accession>
<dbReference type="RefSeq" id="WP_259054323.1">
    <property type="nucleotide sequence ID" value="NZ_JANUCT010000004.1"/>
</dbReference>
<keyword evidence="1" id="KW-0489">Methyltransferase</keyword>
<keyword evidence="2" id="KW-0808">Transferase</keyword>
<evidence type="ECO:0000313" key="4">
    <source>
        <dbReference type="EMBL" id="MCS3902747.1"/>
    </source>
</evidence>
<keyword evidence="5" id="KW-1185">Reference proteome</keyword>
<comment type="caution">
    <text evidence="4">The sequence shown here is derived from an EMBL/GenBank/DDBJ whole genome shotgun (WGS) entry which is preliminary data.</text>
</comment>
<evidence type="ECO:0000256" key="3">
    <source>
        <dbReference type="ARBA" id="ARBA00022691"/>
    </source>
</evidence>
<dbReference type="CDD" id="cd02440">
    <property type="entry name" value="AdoMet_MTases"/>
    <property type="match status" value="1"/>
</dbReference>